<protein>
    <submittedName>
        <fullName evidence="3">Uncharacterized protein</fullName>
    </submittedName>
</protein>
<feature type="region of interest" description="Disordered" evidence="1">
    <location>
        <begin position="1"/>
        <end position="21"/>
    </location>
</feature>
<name>A0A915I6G3_ROMCU</name>
<dbReference type="WBParaSite" id="nRc.2.0.1.t09729-RA">
    <property type="protein sequence ID" value="nRc.2.0.1.t09729-RA"/>
    <property type="gene ID" value="nRc.2.0.1.g09729"/>
</dbReference>
<organism evidence="2 3">
    <name type="scientific">Romanomermis culicivorax</name>
    <name type="common">Nematode worm</name>
    <dbReference type="NCBI Taxonomy" id="13658"/>
    <lineage>
        <taxon>Eukaryota</taxon>
        <taxon>Metazoa</taxon>
        <taxon>Ecdysozoa</taxon>
        <taxon>Nematoda</taxon>
        <taxon>Enoplea</taxon>
        <taxon>Dorylaimia</taxon>
        <taxon>Mermithida</taxon>
        <taxon>Mermithoidea</taxon>
        <taxon>Mermithidae</taxon>
        <taxon>Romanomermis</taxon>
    </lineage>
</organism>
<evidence type="ECO:0000313" key="3">
    <source>
        <dbReference type="WBParaSite" id="nRc.2.0.1.t09729-RA"/>
    </source>
</evidence>
<proteinExistence type="predicted"/>
<accession>A0A915I6G3</accession>
<dbReference type="Proteomes" id="UP000887565">
    <property type="component" value="Unplaced"/>
</dbReference>
<evidence type="ECO:0000256" key="1">
    <source>
        <dbReference type="SAM" id="MobiDB-lite"/>
    </source>
</evidence>
<keyword evidence="2" id="KW-1185">Reference proteome</keyword>
<evidence type="ECO:0000313" key="2">
    <source>
        <dbReference type="Proteomes" id="UP000887565"/>
    </source>
</evidence>
<dbReference type="AlphaFoldDB" id="A0A915I6G3"/>
<reference evidence="3" key="1">
    <citation type="submission" date="2022-11" db="UniProtKB">
        <authorList>
            <consortium name="WormBaseParasite"/>
        </authorList>
    </citation>
    <scope>IDENTIFICATION</scope>
</reference>
<sequence length="99" mass="11201">MDVLTKNIQTPADINGTQSADQVDPKVKKLADQWLFLMKFDAQQLLGDVFSVIYYQQIFDIDQIKLIRKLPTTKTSKCLDNAPKMQNKASVPVSDSKNI</sequence>